<dbReference type="Pfam" id="PF03437">
    <property type="entry name" value="BtpA"/>
    <property type="match status" value="1"/>
</dbReference>
<evidence type="ECO:0000313" key="3">
    <source>
        <dbReference type="Proteomes" id="UP000050417"/>
    </source>
</evidence>
<organism evidence="2 3">
    <name type="scientific">Ornatilinea apprima</name>
    <dbReference type="NCBI Taxonomy" id="1134406"/>
    <lineage>
        <taxon>Bacteria</taxon>
        <taxon>Bacillati</taxon>
        <taxon>Chloroflexota</taxon>
        <taxon>Anaerolineae</taxon>
        <taxon>Anaerolineales</taxon>
        <taxon>Anaerolineaceae</taxon>
        <taxon>Ornatilinea</taxon>
    </lineage>
</organism>
<dbReference type="RefSeq" id="WP_075062032.1">
    <property type="nucleotide sequence ID" value="NZ_LGCL01000016.1"/>
</dbReference>
<dbReference type="InterPro" id="IPR011060">
    <property type="entry name" value="RibuloseP-bd_barrel"/>
</dbReference>
<keyword evidence="3" id="KW-1185">Reference proteome</keyword>
<dbReference type="NCBIfam" id="TIGR00259">
    <property type="entry name" value="thylakoid_BtpA"/>
    <property type="match status" value="1"/>
</dbReference>
<accession>A0A0P6YA99</accession>
<dbReference type="PANTHER" id="PTHR21381:SF3">
    <property type="entry name" value="SGC REGION PROTEIN SGCQ-RELATED"/>
    <property type="match status" value="1"/>
</dbReference>
<dbReference type="PIRSF" id="PIRSF005956">
    <property type="entry name" value="BtpA"/>
    <property type="match status" value="1"/>
</dbReference>
<dbReference type="STRING" id="1134406.ADN00_05845"/>
<comment type="caution">
    <text evidence="2">The sequence shown here is derived from an EMBL/GenBank/DDBJ whole genome shotgun (WGS) entry which is preliminary data.</text>
</comment>
<reference evidence="2 3" key="1">
    <citation type="submission" date="2015-07" db="EMBL/GenBank/DDBJ databases">
        <title>Genome sequence of Ornatilinea apprima DSM 23815.</title>
        <authorList>
            <person name="Hemp J."/>
            <person name="Ward L.M."/>
            <person name="Pace L.A."/>
            <person name="Fischer W.W."/>
        </authorList>
    </citation>
    <scope>NUCLEOTIDE SEQUENCE [LARGE SCALE GENOMIC DNA]</scope>
    <source>
        <strain evidence="2 3">P3M-1</strain>
    </source>
</reference>
<dbReference type="PANTHER" id="PTHR21381">
    <property type="entry name" value="ZGC:162297"/>
    <property type="match status" value="1"/>
</dbReference>
<evidence type="ECO:0000313" key="2">
    <source>
        <dbReference type="EMBL" id="KPL78759.1"/>
    </source>
</evidence>
<dbReference type="OrthoDB" id="9791357at2"/>
<evidence type="ECO:0008006" key="4">
    <source>
        <dbReference type="Google" id="ProtNLM"/>
    </source>
</evidence>
<dbReference type="SUPFAM" id="SSF51366">
    <property type="entry name" value="Ribulose-phoshate binding barrel"/>
    <property type="match status" value="1"/>
</dbReference>
<name>A0A0P6YA99_9CHLR</name>
<sequence>MAALSEIFPKKKFIIGMIHLPALPGTPNGKNARFSELSKYALQELDALQSGGVDGVIVENFWDLPYYPERVDTVTIAAEAALAGLIVEHASIPVGINVLYNDFHAELAIARAVNASFIRAEVFIDPAISETGLIPASSAFMIRERSALNADQVAIFADVHGKNTQVIWQREITESAVDAETRGLADAIIVTGAGTGKSASLEDLRSVKEKIHIPLLAGSGVKPSTLLDIFSVCDGVIVGSYFKEAGNIHAKTDVERVRELTRLNTF</sequence>
<dbReference type="EMBL" id="LGCL01000016">
    <property type="protein sequence ID" value="KPL78759.1"/>
    <property type="molecule type" value="Genomic_DNA"/>
</dbReference>
<proteinExistence type="inferred from homology"/>
<dbReference type="AlphaFoldDB" id="A0A0P6YA99"/>
<protein>
    <recommendedName>
        <fullName evidence="4">Photosystem I assembly BtpA</fullName>
    </recommendedName>
</protein>
<gene>
    <name evidence="2" type="ORF">ADN00_05845</name>
</gene>
<dbReference type="Proteomes" id="UP000050417">
    <property type="component" value="Unassembled WGS sequence"/>
</dbReference>
<comment type="similarity">
    <text evidence="1">Belongs to the BtpA family.</text>
</comment>
<dbReference type="InterPro" id="IPR005137">
    <property type="entry name" value="BtpA"/>
</dbReference>
<evidence type="ECO:0000256" key="1">
    <source>
        <dbReference type="ARBA" id="ARBA00006007"/>
    </source>
</evidence>